<evidence type="ECO:0000256" key="2">
    <source>
        <dbReference type="ARBA" id="ARBA00011245"/>
    </source>
</evidence>
<evidence type="ECO:0000256" key="3">
    <source>
        <dbReference type="ARBA" id="ARBA00012847"/>
    </source>
</evidence>
<keyword evidence="11" id="KW-0520">NAD</keyword>
<dbReference type="PANTHER" id="PTHR11133:SF22">
    <property type="entry name" value="ALPHA-AMINOADIPIC SEMIALDEHYDE SYNTHASE, MITOCHONDRIAL"/>
    <property type="match status" value="1"/>
</dbReference>
<evidence type="ECO:0000256" key="6">
    <source>
        <dbReference type="ARBA" id="ARBA00023002"/>
    </source>
</evidence>
<dbReference type="CDD" id="cd05199">
    <property type="entry name" value="SDH_like"/>
    <property type="match status" value="1"/>
</dbReference>
<dbReference type="InterPro" id="IPR051168">
    <property type="entry name" value="AASS"/>
</dbReference>
<evidence type="ECO:0000259" key="13">
    <source>
        <dbReference type="SMART" id="SM01003"/>
    </source>
</evidence>
<proteinExistence type="predicted"/>
<dbReference type="PANTHER" id="PTHR11133">
    <property type="entry name" value="SACCHAROPINE DEHYDROGENASE"/>
    <property type="match status" value="1"/>
</dbReference>
<feature type="domain" description="Alanine dehydrogenase/pyridine nucleotide transhydrogenase NAD(H)-binding" evidence="12">
    <location>
        <begin position="166"/>
        <end position="341"/>
    </location>
</feature>
<gene>
    <name evidence="14" type="ORF">SAMN05216474_0919</name>
</gene>
<keyword evidence="7" id="KW-1015">Disulfide bond</keyword>
<dbReference type="Pfam" id="PF05222">
    <property type="entry name" value="AlaDh_PNT_N"/>
    <property type="match status" value="1"/>
</dbReference>
<dbReference type="InterPro" id="IPR007886">
    <property type="entry name" value="AlaDH/PNT_N"/>
</dbReference>
<dbReference type="SMART" id="SM01002">
    <property type="entry name" value="AlaDh_PNT_C"/>
    <property type="match status" value="1"/>
</dbReference>
<organism evidence="14 15">
    <name type="scientific">Lishizhenia tianjinensis</name>
    <dbReference type="NCBI Taxonomy" id="477690"/>
    <lineage>
        <taxon>Bacteria</taxon>
        <taxon>Pseudomonadati</taxon>
        <taxon>Bacteroidota</taxon>
        <taxon>Flavobacteriia</taxon>
        <taxon>Flavobacteriales</taxon>
        <taxon>Crocinitomicaceae</taxon>
        <taxon>Lishizhenia</taxon>
    </lineage>
</organism>
<evidence type="ECO:0000256" key="1">
    <source>
        <dbReference type="ARBA" id="ARBA00004884"/>
    </source>
</evidence>
<dbReference type="Proteomes" id="UP000236454">
    <property type="component" value="Unassembled WGS sequence"/>
</dbReference>
<evidence type="ECO:0000256" key="11">
    <source>
        <dbReference type="PIRSR" id="PIRSR018250-3"/>
    </source>
</evidence>
<sequence length="405" mass="45961">MVTKIGVLREGKVPPDKRVALTPEKCVEVMERFENVEVVVQPSSIRAFKDEDYTKLGIKLQEDLSDCDVIFGVKEVNKEDLIPNKHFFFFSHTYKKQPYNRALLNAIIEKKIQLTDYEVLTDENNLRLIGFGRYAGIVGAYNGFRTFGLKHKLYDLKPAHQCFDRAEMEGQLSKVSLPNNMKIVLTGYGRVGYGAREILALLPIKEVTSEEFLNQEFTEPVFTQLNVDEYNAREDGAEFDKNAFYKDGSGHVSTFPRYLAHAHMYIACHYYHVSAPFLYTREDMKNEEVVTSVVADISCDIDGPVASTIRPSTIADPIYGYNPETEQEVDFMEEDAVAVMAVDNLPCELPRDASEDFGKELMKSILPALLEEDPTDIIGRGSETTKEGKLTEKFSYLEAYVRGEE</sequence>
<evidence type="ECO:0000256" key="10">
    <source>
        <dbReference type="PIRSR" id="PIRSR018250-1"/>
    </source>
</evidence>
<dbReference type="Gene3D" id="3.40.50.720">
    <property type="entry name" value="NAD(P)-binding Rossmann-like Domain"/>
    <property type="match status" value="2"/>
</dbReference>
<dbReference type="PIRSF" id="PIRSF018250">
    <property type="entry name" value="Saccharopine_DH_Lys"/>
    <property type="match status" value="1"/>
</dbReference>
<dbReference type="SUPFAM" id="SSF52283">
    <property type="entry name" value="Formate/glycerate dehydrogenase catalytic domain-like"/>
    <property type="match status" value="1"/>
</dbReference>
<evidence type="ECO:0000256" key="9">
    <source>
        <dbReference type="ARBA" id="ARBA00047860"/>
    </source>
</evidence>
<dbReference type="GO" id="GO:0004754">
    <property type="term" value="F:saccharopine dehydrogenase (NAD+, L-lysine-forming) activity"/>
    <property type="evidence" value="ECO:0007669"/>
    <property type="project" value="UniProtKB-EC"/>
</dbReference>
<feature type="active site" description="Proton donor" evidence="10">
    <location>
        <position position="92"/>
    </location>
</feature>
<feature type="binding site" evidence="11">
    <location>
        <begin position="189"/>
        <end position="190"/>
    </location>
    <ligand>
        <name>NAD(+)</name>
        <dbReference type="ChEBI" id="CHEBI:57540"/>
    </ligand>
</feature>
<dbReference type="STRING" id="477690.SAMN05216474_0919"/>
<keyword evidence="6" id="KW-0560">Oxidoreductase</keyword>
<dbReference type="UniPathway" id="UPA00033">
    <property type="reaction ID" value="UER00034"/>
</dbReference>
<evidence type="ECO:0000256" key="4">
    <source>
        <dbReference type="ARBA" id="ARBA00021221"/>
    </source>
</evidence>
<dbReference type="RefSeq" id="WP_090246854.1">
    <property type="nucleotide sequence ID" value="NZ_FPAS01000001.1"/>
</dbReference>
<evidence type="ECO:0000259" key="12">
    <source>
        <dbReference type="SMART" id="SM01002"/>
    </source>
</evidence>
<reference evidence="14 15" key="1">
    <citation type="submission" date="2016-10" db="EMBL/GenBank/DDBJ databases">
        <authorList>
            <person name="de Groot N.N."/>
        </authorList>
    </citation>
    <scope>NUCLEOTIDE SEQUENCE [LARGE SCALE GENOMIC DNA]</scope>
    <source>
        <strain evidence="14 15">CGMCC 1.7005</strain>
    </source>
</reference>
<evidence type="ECO:0000256" key="7">
    <source>
        <dbReference type="ARBA" id="ARBA00023157"/>
    </source>
</evidence>
<protein>
    <recommendedName>
        <fullName evidence="4">Saccharopine dehydrogenase [NAD(+), L-lysine-forming]</fullName>
        <ecNumber evidence="3">1.5.1.7</ecNumber>
    </recommendedName>
    <alternativeName>
        <fullName evidence="8">Lysine--2-oxoglutarate reductase</fullName>
    </alternativeName>
</protein>
<keyword evidence="5" id="KW-0028">Amino-acid biosynthesis</keyword>
<evidence type="ECO:0000256" key="5">
    <source>
        <dbReference type="ARBA" id="ARBA00022605"/>
    </source>
</evidence>
<dbReference type="EMBL" id="FPAS01000001">
    <property type="protein sequence ID" value="SFT50212.1"/>
    <property type="molecule type" value="Genomic_DNA"/>
</dbReference>
<evidence type="ECO:0000313" key="15">
    <source>
        <dbReference type="Proteomes" id="UP000236454"/>
    </source>
</evidence>
<dbReference type="GO" id="GO:0019878">
    <property type="term" value="P:lysine biosynthetic process via aminoadipic acid"/>
    <property type="evidence" value="ECO:0007669"/>
    <property type="project" value="UniProtKB-UniPathway"/>
</dbReference>
<feature type="binding site" evidence="11">
    <location>
        <position position="270"/>
    </location>
    <ligand>
        <name>NAD(+)</name>
        <dbReference type="ChEBI" id="CHEBI:57540"/>
    </ligand>
</feature>
<comment type="catalytic activity">
    <reaction evidence="9">
        <text>L-saccharopine + NAD(+) + H2O = L-lysine + 2-oxoglutarate + NADH + H(+)</text>
        <dbReference type="Rhea" id="RHEA:12440"/>
        <dbReference type="ChEBI" id="CHEBI:15377"/>
        <dbReference type="ChEBI" id="CHEBI:15378"/>
        <dbReference type="ChEBI" id="CHEBI:16810"/>
        <dbReference type="ChEBI" id="CHEBI:32551"/>
        <dbReference type="ChEBI" id="CHEBI:57540"/>
        <dbReference type="ChEBI" id="CHEBI:57945"/>
        <dbReference type="ChEBI" id="CHEBI:57951"/>
        <dbReference type="EC" id="1.5.1.7"/>
    </reaction>
</comment>
<feature type="active site" description="Proton acceptor" evidence="10">
    <location>
        <position position="74"/>
    </location>
</feature>
<comment type="pathway">
    <text evidence="1">Amino-acid biosynthesis; L-lysine biosynthesis via AAA pathway; L-lysine from L-alpha-aminoadipate (fungal route): step 3/3.</text>
</comment>
<accession>A0A1I6YII5</accession>
<dbReference type="SMART" id="SM01003">
    <property type="entry name" value="AlaDh_PNT_N"/>
    <property type="match status" value="1"/>
</dbReference>
<evidence type="ECO:0000313" key="14">
    <source>
        <dbReference type="EMBL" id="SFT50212.1"/>
    </source>
</evidence>
<comment type="subunit">
    <text evidence="2">Monomer.</text>
</comment>
<dbReference type="AlphaFoldDB" id="A0A1I6YII5"/>
<dbReference type="InterPro" id="IPR027281">
    <property type="entry name" value="Lys1"/>
</dbReference>
<keyword evidence="15" id="KW-1185">Reference proteome</keyword>
<feature type="domain" description="Alanine dehydrogenase/pyridine nucleotide transhydrogenase N-terminal" evidence="13">
    <location>
        <begin position="6"/>
        <end position="138"/>
    </location>
</feature>
<dbReference type="InterPro" id="IPR007698">
    <property type="entry name" value="AlaDH/PNT_NAD(H)-bd"/>
</dbReference>
<dbReference type="EC" id="1.5.1.7" evidence="3"/>
<dbReference type="OrthoDB" id="1141481at2"/>
<name>A0A1I6YII5_9FLAO</name>
<evidence type="ECO:0000256" key="8">
    <source>
        <dbReference type="ARBA" id="ARBA00033228"/>
    </source>
</evidence>